<evidence type="ECO:0000313" key="2">
    <source>
        <dbReference type="EMBL" id="RIX73810.1"/>
    </source>
</evidence>
<dbReference type="AlphaFoldDB" id="A0A9X8GSP9"/>
<protein>
    <submittedName>
        <fullName evidence="2">ABC transporter permease</fullName>
    </submittedName>
</protein>
<gene>
    <name evidence="2" type="ORF">D3H34_28675</name>
</gene>
<accession>A0A9X8GSP9</accession>
<evidence type="ECO:0000313" key="3">
    <source>
        <dbReference type="Proteomes" id="UP000265619"/>
    </source>
</evidence>
<keyword evidence="3" id="KW-1185">Reference proteome</keyword>
<organism evidence="2 3">
    <name type="scientific">Acidovorax cavernicola</name>
    <dbReference type="NCBI Taxonomy" id="1675792"/>
    <lineage>
        <taxon>Bacteria</taxon>
        <taxon>Pseudomonadati</taxon>
        <taxon>Pseudomonadota</taxon>
        <taxon>Betaproteobacteria</taxon>
        <taxon>Burkholderiales</taxon>
        <taxon>Comamonadaceae</taxon>
        <taxon>Acidovorax</taxon>
    </lineage>
</organism>
<comment type="caution">
    <text evidence="2">The sequence shown here is derived from an EMBL/GenBank/DDBJ whole genome shotgun (WGS) entry which is preliminary data.</text>
</comment>
<dbReference type="EMBL" id="QXMN01000059">
    <property type="protein sequence ID" value="RIX73810.1"/>
    <property type="molecule type" value="Genomic_DNA"/>
</dbReference>
<feature type="transmembrane region" description="Helical" evidence="1">
    <location>
        <begin position="6"/>
        <end position="23"/>
    </location>
</feature>
<keyword evidence="1" id="KW-0472">Membrane</keyword>
<proteinExistence type="predicted"/>
<feature type="non-terminal residue" evidence="2">
    <location>
        <position position="1"/>
    </location>
</feature>
<dbReference type="Proteomes" id="UP000265619">
    <property type="component" value="Unassembled WGS sequence"/>
</dbReference>
<keyword evidence="1" id="KW-1133">Transmembrane helix</keyword>
<keyword evidence="1" id="KW-0812">Transmembrane</keyword>
<name>A0A9X8GSP9_9BURK</name>
<sequence length="31" mass="3394">PFAALVGIAVVAGLLYLLVELAARRVWWRGL</sequence>
<evidence type="ECO:0000256" key="1">
    <source>
        <dbReference type="SAM" id="Phobius"/>
    </source>
</evidence>
<reference evidence="2 3" key="1">
    <citation type="submission" date="2018-09" db="EMBL/GenBank/DDBJ databases">
        <title>Acidovorax cavernicola nov. sp. isolated from Gruta de las Maravillas (Aracena, Spain).</title>
        <authorList>
            <person name="Jurado V."/>
            <person name="Gutierrez-Patricio S."/>
            <person name="Gonzalez-Pimentel J.L."/>
            <person name="Miller A.Z."/>
            <person name="Laiz L."/>
            <person name="Saiz-Jimenez C."/>
        </authorList>
    </citation>
    <scope>NUCLEOTIDE SEQUENCE [LARGE SCALE GENOMIC DNA]</scope>
    <source>
        <strain evidence="2 3">1011MAR4D40.2</strain>
    </source>
</reference>